<dbReference type="OrthoDB" id="251398at2"/>
<evidence type="ECO:0000313" key="1">
    <source>
        <dbReference type="EMBL" id="TNC49398.1"/>
    </source>
</evidence>
<name>A0A5C4MTU0_9ACTN</name>
<accession>A0A5C4MTU0</accession>
<evidence type="ECO:0008006" key="4">
    <source>
        <dbReference type="Google" id="ProtNLM"/>
    </source>
</evidence>
<comment type="caution">
    <text evidence="2">The sequence shown here is derived from an EMBL/GenBank/DDBJ whole genome shotgun (WGS) entry which is preliminary data.</text>
</comment>
<organism evidence="2 3">
    <name type="scientific">Mumia zhuanghuii</name>
    <dbReference type="NCBI Taxonomy" id="2585211"/>
    <lineage>
        <taxon>Bacteria</taxon>
        <taxon>Bacillati</taxon>
        <taxon>Actinomycetota</taxon>
        <taxon>Actinomycetes</taxon>
        <taxon>Propionibacteriales</taxon>
        <taxon>Nocardioidaceae</taxon>
        <taxon>Mumia</taxon>
    </lineage>
</organism>
<sequence length="301" mass="32832">MTVTVEPTLPRFEGAEVVVSAPAPGPGNWAGAPSAIYAEGTFWLAYRVRRPLDAGRGVSVVVARSEDGLRFERVAEIHREAFGAESFERPALVWRGNAGWRIYLSCATPGSKHWWIEAVDAPTVQDLPRGRRTVVLPGDDSVGVKDPVVLRDEDGWHLWVCCHPLDVRGAEDRMSTRYATSTDGLRWTDHGVVLAPTEGSWDARGARVTTVLDRDPLTVLYDGRADAASNWFEKTGLARAYGVDGELTPVDDAPVAQSPESDGALRYATAVPLPDGTTRFYFEAARPDGAHDLMTSLAARY</sequence>
<protein>
    <recommendedName>
        <fullName evidence="4">Glycosyl hydrolase family 32</fullName>
    </recommendedName>
</protein>
<dbReference type="AlphaFoldDB" id="A0A5C4MTU0"/>
<dbReference type="Gene3D" id="2.115.10.20">
    <property type="entry name" value="Glycosyl hydrolase domain, family 43"/>
    <property type="match status" value="2"/>
</dbReference>
<dbReference type="InterPro" id="IPR023296">
    <property type="entry name" value="Glyco_hydro_beta-prop_sf"/>
</dbReference>
<evidence type="ECO:0000313" key="3">
    <source>
        <dbReference type="Proteomes" id="UP000306740"/>
    </source>
</evidence>
<dbReference type="EMBL" id="VDFR01000025">
    <property type="protein sequence ID" value="TNC49398.1"/>
    <property type="molecule type" value="Genomic_DNA"/>
</dbReference>
<dbReference type="RefSeq" id="WP_139105457.1">
    <property type="nucleotide sequence ID" value="NZ_VDFR01000024.1"/>
</dbReference>
<evidence type="ECO:0000313" key="2">
    <source>
        <dbReference type="EMBL" id="TNC49486.1"/>
    </source>
</evidence>
<reference evidence="2 3" key="1">
    <citation type="submission" date="2019-05" db="EMBL/GenBank/DDBJ databases">
        <title>Mumia sp. nov., isolated from the intestinal contents of plateau pika (Ochotona curzoniae) in the Qinghai-Tibet plateau of China.</title>
        <authorList>
            <person name="Tian Z."/>
        </authorList>
    </citation>
    <scope>NUCLEOTIDE SEQUENCE [LARGE SCALE GENOMIC DNA]</scope>
    <source>
        <strain evidence="3">527</strain>
        <strain evidence="2">Z527</strain>
    </source>
</reference>
<gene>
    <name evidence="2" type="ORF">FHE65_05460</name>
    <name evidence="1" type="ORF">FHE65_05495</name>
</gene>
<proteinExistence type="predicted"/>
<dbReference type="SUPFAM" id="SSF75005">
    <property type="entry name" value="Arabinanase/levansucrase/invertase"/>
    <property type="match status" value="1"/>
</dbReference>
<dbReference type="EMBL" id="VDFR01000024">
    <property type="protein sequence ID" value="TNC49486.1"/>
    <property type="molecule type" value="Genomic_DNA"/>
</dbReference>
<dbReference type="Proteomes" id="UP000306740">
    <property type="component" value="Unassembled WGS sequence"/>
</dbReference>